<reference evidence="1" key="1">
    <citation type="submission" date="2020-11" db="EMBL/GenBank/DDBJ databases">
        <authorList>
            <consortium name="DOE Joint Genome Institute"/>
            <person name="Ahrendt S."/>
            <person name="Riley R."/>
            <person name="Andreopoulos W."/>
            <person name="Labutti K."/>
            <person name="Pangilinan J."/>
            <person name="Ruiz-Duenas F.J."/>
            <person name="Barrasa J.M."/>
            <person name="Sanchez-Garcia M."/>
            <person name="Camarero S."/>
            <person name="Miyauchi S."/>
            <person name="Serrano A."/>
            <person name="Linde D."/>
            <person name="Babiker R."/>
            <person name="Drula E."/>
            <person name="Ayuso-Fernandez I."/>
            <person name="Pacheco R."/>
            <person name="Padilla G."/>
            <person name="Ferreira P."/>
            <person name="Barriuso J."/>
            <person name="Kellner H."/>
            <person name="Castanera R."/>
            <person name="Alfaro M."/>
            <person name="Ramirez L."/>
            <person name="Pisabarro A.G."/>
            <person name="Kuo A."/>
            <person name="Tritt A."/>
            <person name="Lipzen A."/>
            <person name="He G."/>
            <person name="Yan M."/>
            <person name="Ng V."/>
            <person name="Cullen D."/>
            <person name="Martin F."/>
            <person name="Rosso M.-N."/>
            <person name="Henrissat B."/>
            <person name="Hibbett D."/>
            <person name="Martinez A.T."/>
            <person name="Grigoriev I.V."/>
        </authorList>
    </citation>
    <scope>NUCLEOTIDE SEQUENCE</scope>
    <source>
        <strain evidence="1">MF-IS2</strain>
    </source>
</reference>
<name>A0A9P5X0B3_9AGAR</name>
<sequence length="55" mass="6166">MDGVPQLLVPSEWGFGQGVVCAIHLLGFTINEVKVLGNENLSKYWRYTSLQTRCP</sequence>
<organism evidence="1 2">
    <name type="scientific">Macrolepiota fuliginosa MF-IS2</name>
    <dbReference type="NCBI Taxonomy" id="1400762"/>
    <lineage>
        <taxon>Eukaryota</taxon>
        <taxon>Fungi</taxon>
        <taxon>Dikarya</taxon>
        <taxon>Basidiomycota</taxon>
        <taxon>Agaricomycotina</taxon>
        <taxon>Agaricomycetes</taxon>
        <taxon>Agaricomycetidae</taxon>
        <taxon>Agaricales</taxon>
        <taxon>Agaricineae</taxon>
        <taxon>Agaricaceae</taxon>
        <taxon>Macrolepiota</taxon>
    </lineage>
</organism>
<dbReference type="Proteomes" id="UP000807342">
    <property type="component" value="Unassembled WGS sequence"/>
</dbReference>
<gene>
    <name evidence="1" type="ORF">P691DRAFT_810686</name>
</gene>
<keyword evidence="2" id="KW-1185">Reference proteome</keyword>
<accession>A0A9P5X0B3</accession>
<dbReference type="EMBL" id="MU151638">
    <property type="protein sequence ID" value="KAF9442413.1"/>
    <property type="molecule type" value="Genomic_DNA"/>
</dbReference>
<protein>
    <submittedName>
        <fullName evidence="1">Uncharacterized protein</fullName>
    </submittedName>
</protein>
<proteinExistence type="predicted"/>
<evidence type="ECO:0000313" key="1">
    <source>
        <dbReference type="EMBL" id="KAF9442413.1"/>
    </source>
</evidence>
<comment type="caution">
    <text evidence="1">The sequence shown here is derived from an EMBL/GenBank/DDBJ whole genome shotgun (WGS) entry which is preliminary data.</text>
</comment>
<dbReference type="AlphaFoldDB" id="A0A9P5X0B3"/>
<evidence type="ECO:0000313" key="2">
    <source>
        <dbReference type="Proteomes" id="UP000807342"/>
    </source>
</evidence>